<name>A0A1H8GIA2_9ACTN</name>
<organism evidence="2 3">
    <name type="scientific">Actinacidiphila rubida</name>
    <dbReference type="NCBI Taxonomy" id="310780"/>
    <lineage>
        <taxon>Bacteria</taxon>
        <taxon>Bacillati</taxon>
        <taxon>Actinomycetota</taxon>
        <taxon>Actinomycetes</taxon>
        <taxon>Kitasatosporales</taxon>
        <taxon>Streptomycetaceae</taxon>
        <taxon>Actinacidiphila</taxon>
    </lineage>
</organism>
<dbReference type="STRING" id="310780.SAMN05216267_1005120"/>
<evidence type="ECO:0000313" key="3">
    <source>
        <dbReference type="Proteomes" id="UP000181951"/>
    </source>
</evidence>
<evidence type="ECO:0000256" key="1">
    <source>
        <dbReference type="SAM" id="MobiDB-lite"/>
    </source>
</evidence>
<dbReference type="EMBL" id="FODD01000005">
    <property type="protein sequence ID" value="SEN43891.1"/>
    <property type="molecule type" value="Genomic_DNA"/>
</dbReference>
<protein>
    <submittedName>
        <fullName evidence="2">Uncharacterized protein</fullName>
    </submittedName>
</protein>
<proteinExistence type="predicted"/>
<reference evidence="2 3" key="1">
    <citation type="submission" date="2016-10" db="EMBL/GenBank/DDBJ databases">
        <authorList>
            <person name="de Groot N.N."/>
        </authorList>
    </citation>
    <scope>NUCLEOTIDE SEQUENCE [LARGE SCALE GENOMIC DNA]</scope>
    <source>
        <strain evidence="2 3">CGMCC 4.2026</strain>
    </source>
</reference>
<sequence length="773" mass="81490">MTTATTTGGTPPPGGGAAPGASGVAPGAGGTPAPPAQGATPTGSDAGGAGAPDTQAHGGGADGAGGAPASGPGADRVGPGEDASAATDRLGQGSHLHNHLRNAFANVEGDVVGGDKYIYLLGGRRDRLRPLSPAVRDRIRHAYEDAPGIEDARAALHREGIVILRGPAGSGRTATAVRLLTPCRGTIYHLDSQVDFGSLVDRIDSGEDGAATGVEAGAGFLLDRPADVANLRGEVYQRLQTSLAAAGAFMVVVVADTDVADSEVLSGVVDLTGPPDPRGIVARYLRWRLGVAATEQILADRDVEALLDEHLDRGPSCRVAADLATALHDEFSSGDPDLGLIKERMARKGLETFEIWADGLTEPPVRCLSLALAVLNGLPQEEIARAARALLRRLDATRSPAHPGQDEAGYTKLPPRDPMGVPLRKTLARLRARRTVATAGRRDGSPTGGAPVVCLAYQEPDYPRRVIAHAWSELSLQETLLEWLGELVGGASQEVSVYAAVALGGLLADAFPYIAENVLPRWAHHDDFRYRNAVGYALAAASRNPALLPDIRALVGEWYANRSRPLGQATAARVHGLTPLSADTSQSVNALSRLSQVDHVKVAVAIGYAYTDLLAEDSHAAPFVLSALTSGLDDPLKRPTCLLAFLVVAVQSVVDDSQPGAPDGDGWPMLLSLRSSRPELVVPLRVLWREALSRPYFNRQAESTLKTWAGLAEADERLRPVFLAMLEDVVAGDRRSTAIVRRCAETWNDREELAPLPLTAWAVNKMLVQRGLT</sequence>
<feature type="region of interest" description="Disordered" evidence="1">
    <location>
        <begin position="1"/>
        <end position="88"/>
    </location>
</feature>
<feature type="compositionally biased region" description="Gly residues" evidence="1">
    <location>
        <begin position="57"/>
        <end position="68"/>
    </location>
</feature>
<evidence type="ECO:0000313" key="2">
    <source>
        <dbReference type="EMBL" id="SEN43891.1"/>
    </source>
</evidence>
<dbReference type="OrthoDB" id="3279450at2"/>
<dbReference type="RefSeq" id="WP_069462702.1">
    <property type="nucleotide sequence ID" value="NZ_FODD01000005.1"/>
</dbReference>
<dbReference type="AlphaFoldDB" id="A0A1H8GIA2"/>
<keyword evidence="3" id="KW-1185">Reference proteome</keyword>
<dbReference type="Proteomes" id="UP000181951">
    <property type="component" value="Unassembled WGS sequence"/>
</dbReference>
<accession>A0A1H8GIA2</accession>
<gene>
    <name evidence="2" type="ORF">SAMN05216267_1005120</name>
</gene>